<feature type="compositionally biased region" description="Polar residues" evidence="7">
    <location>
        <begin position="753"/>
        <end position="769"/>
    </location>
</feature>
<evidence type="ECO:0000313" key="9">
    <source>
        <dbReference type="EMBL" id="KAH3681445.1"/>
    </source>
</evidence>
<evidence type="ECO:0000256" key="5">
    <source>
        <dbReference type="ARBA" id="ARBA00041284"/>
    </source>
</evidence>
<proteinExistence type="predicted"/>
<feature type="compositionally biased region" description="Low complexity" evidence="7">
    <location>
        <begin position="854"/>
        <end position="870"/>
    </location>
</feature>
<evidence type="ECO:0000256" key="3">
    <source>
        <dbReference type="ARBA" id="ARBA00022490"/>
    </source>
</evidence>
<evidence type="ECO:0000256" key="7">
    <source>
        <dbReference type="SAM" id="MobiDB-lite"/>
    </source>
</evidence>
<reference evidence="9" key="1">
    <citation type="journal article" date="2021" name="Open Biol.">
        <title>Shared evolutionary footprints suggest mitochondrial oxidative damage underlies multiple complex I losses in fungi.</title>
        <authorList>
            <person name="Schikora-Tamarit M.A."/>
            <person name="Marcet-Houben M."/>
            <person name="Nosek J."/>
            <person name="Gabaldon T."/>
        </authorList>
    </citation>
    <scope>NUCLEOTIDE SEQUENCE</scope>
    <source>
        <strain evidence="9">CBS2887</strain>
    </source>
</reference>
<dbReference type="Pfam" id="PF13949">
    <property type="entry name" value="ALIX_LYPXL_bnd"/>
    <property type="match status" value="1"/>
</dbReference>
<keyword evidence="4" id="KW-0967">Endosome</keyword>
<evidence type="ECO:0000256" key="4">
    <source>
        <dbReference type="ARBA" id="ARBA00022753"/>
    </source>
</evidence>
<dbReference type="Gene3D" id="1.25.40.280">
    <property type="entry name" value="alix/aip1 like domains"/>
    <property type="match status" value="1"/>
</dbReference>
<feature type="region of interest" description="Disordered" evidence="7">
    <location>
        <begin position="698"/>
        <end position="951"/>
    </location>
</feature>
<feature type="coiled-coil region" evidence="6">
    <location>
        <begin position="528"/>
        <end position="559"/>
    </location>
</feature>
<dbReference type="InterPro" id="IPR038499">
    <property type="entry name" value="BRO1_sf"/>
</dbReference>
<accession>A0A9P8Q1E0</accession>
<keyword evidence="3" id="KW-0963">Cytoplasm</keyword>
<comment type="subcellular location">
    <subcellularLocation>
        <location evidence="2">Cytoplasm</location>
    </subcellularLocation>
    <subcellularLocation>
        <location evidence="1">Endosome</location>
    </subcellularLocation>
</comment>
<dbReference type="PANTHER" id="PTHR23030">
    <property type="entry name" value="PCD6 INTERACTING PROTEIN-RELATED"/>
    <property type="match status" value="1"/>
</dbReference>
<evidence type="ECO:0000259" key="8">
    <source>
        <dbReference type="PROSITE" id="PS51180"/>
    </source>
</evidence>
<dbReference type="PROSITE" id="PS51180">
    <property type="entry name" value="BRO1"/>
    <property type="match status" value="1"/>
</dbReference>
<dbReference type="Gene3D" id="1.20.140.50">
    <property type="entry name" value="alix/aip1 like domains"/>
    <property type="match status" value="1"/>
</dbReference>
<comment type="caution">
    <text evidence="9">The sequence shown here is derived from an EMBL/GenBank/DDBJ whole genome shotgun (WGS) entry which is preliminary data.</text>
</comment>
<name>A0A9P8Q1E0_WICPI</name>
<dbReference type="OrthoDB" id="2141925at2759"/>
<keyword evidence="10" id="KW-1185">Reference proteome</keyword>
<feature type="compositionally biased region" description="Polar residues" evidence="7">
    <location>
        <begin position="719"/>
        <end position="734"/>
    </location>
</feature>
<gene>
    <name evidence="9" type="ORF">WICPIJ_007602</name>
</gene>
<protein>
    <recommendedName>
        <fullName evidence="5">BRO domain-containing protein 1</fullName>
    </recommendedName>
</protein>
<keyword evidence="6" id="KW-0175">Coiled coil</keyword>
<organism evidence="9 10">
    <name type="scientific">Wickerhamomyces pijperi</name>
    <name type="common">Yeast</name>
    <name type="synonym">Pichia pijperi</name>
    <dbReference type="NCBI Taxonomy" id="599730"/>
    <lineage>
        <taxon>Eukaryota</taxon>
        <taxon>Fungi</taxon>
        <taxon>Dikarya</taxon>
        <taxon>Ascomycota</taxon>
        <taxon>Saccharomycotina</taxon>
        <taxon>Saccharomycetes</taxon>
        <taxon>Phaffomycetales</taxon>
        <taxon>Wickerhamomycetaceae</taxon>
        <taxon>Wickerhamomyces</taxon>
    </lineage>
</organism>
<evidence type="ECO:0000256" key="6">
    <source>
        <dbReference type="SAM" id="Coils"/>
    </source>
</evidence>
<evidence type="ECO:0000256" key="2">
    <source>
        <dbReference type="ARBA" id="ARBA00004496"/>
    </source>
</evidence>
<feature type="compositionally biased region" description="Polar residues" evidence="7">
    <location>
        <begin position="801"/>
        <end position="820"/>
    </location>
</feature>
<sequence>MKPVLISSKTKQTKALDWDKPLTRYITALYGSVNEFTAPINTLTILRNDLASVIAIDSYDEDSKKLYYKYFGQLELLDLRLPVNDTGVYLKFSWYDAYDSSQHHSQHSLAFEKASVLFNLASVLSRLANEAFDQRDDYKLAIKYMQYAAGVYQFIHDNFLNAPSIDLSNKTISFLNKLMLAQAQELFLLSLVNAENDKYSLIARIAASAAVFYEKANELYLDDLEFGDEYQWLSIIRFKFQFYQSLSYYYQAKALEANKLGESIGYLNLALEGLKHCRKFENHTGILFKPYFTLIEEQIKVSTKENDFIYHHSIPSNESLEKIKPLDSVKPIAINDHAGIADCIGPDLFEKIIPLSVHEKLSLYSEAKAQILREQLEKNDINDKEYESFIEDNNIYKIVGLFKNFVKGKVIDDELFKIGQYVQGSKYRDSSSNTKKIEALKSEITSKLSKVQQLINSSPSKEVSEFNQEVIEIKNSLVEASKIDQKISINDKELQMFVSDDALRSNFSTSGSSGDSLLDMDDTSATDNQNSIQKIDALLRELNNLKAEKGRILDDLKQKIHSDDISQILVLNSKSSGAESQESIFKQELMKFDSLINRFDEILYNSSKTIKLLDKEIENLFQVSKFSEIFSRLMSVIGFQEIFQNFETNFEKSLSFYTHLNEQVLNDLETNINTQLRQSRVNDAKSDDALVERFRNLSTSSAQSYAPPQPQTQPQTQPNYNLRNPSIVSNSSDNGPLGFSSNSPSLPPKKSVASLQSSYAQYNYNNGSHQQPQQQAPPSQDYYHLAPTPSIPLPPKPQHYQGHSTPSTGLQPQTQTYSNYPPQPQARPQYDATPTQQRHGSQSSVPQPQPLPTPQSYAQQQQQTSNATQAFYSTPPVFDNSMYSPNFTPLQPAQGPGASNLQQLPVQQHQLNLQSGQGNPIRTNYNDNSAQPAQRQVDSFTRPYDPNAPYK</sequence>
<dbReference type="Proteomes" id="UP000774326">
    <property type="component" value="Unassembled WGS sequence"/>
</dbReference>
<evidence type="ECO:0000313" key="10">
    <source>
        <dbReference type="Proteomes" id="UP000774326"/>
    </source>
</evidence>
<dbReference type="Gene3D" id="1.20.120.560">
    <property type="entry name" value="alix/aip1 in complex with the ypdl late domain"/>
    <property type="match status" value="1"/>
</dbReference>
<dbReference type="EMBL" id="JAEUBG010004417">
    <property type="protein sequence ID" value="KAH3681445.1"/>
    <property type="molecule type" value="Genomic_DNA"/>
</dbReference>
<dbReference type="GO" id="GO:0043328">
    <property type="term" value="P:protein transport to vacuole involved in ubiquitin-dependent protein catabolic process via the multivesicular body sorting pathway"/>
    <property type="evidence" value="ECO:0007669"/>
    <property type="project" value="TreeGrafter"/>
</dbReference>
<feature type="compositionally biased region" description="Low complexity" evidence="7">
    <location>
        <begin position="740"/>
        <end position="751"/>
    </location>
</feature>
<dbReference type="AlphaFoldDB" id="A0A9P8Q1E0"/>
<feature type="compositionally biased region" description="Low complexity" evidence="7">
    <location>
        <begin position="770"/>
        <end position="780"/>
    </location>
</feature>
<dbReference type="Pfam" id="PF03097">
    <property type="entry name" value="BRO1"/>
    <property type="match status" value="1"/>
</dbReference>
<feature type="domain" description="BRO1" evidence="8">
    <location>
        <begin position="4"/>
        <end position="386"/>
    </location>
</feature>
<dbReference type="InterPro" id="IPR004328">
    <property type="entry name" value="BRO1_dom"/>
</dbReference>
<dbReference type="PANTHER" id="PTHR23030:SF30">
    <property type="entry name" value="TYROSINE-PROTEIN PHOSPHATASE NON-RECEPTOR TYPE 23"/>
    <property type="match status" value="1"/>
</dbReference>
<reference evidence="9" key="2">
    <citation type="submission" date="2021-01" db="EMBL/GenBank/DDBJ databases">
        <authorList>
            <person name="Schikora-Tamarit M.A."/>
        </authorList>
    </citation>
    <scope>NUCLEOTIDE SEQUENCE</scope>
    <source>
        <strain evidence="9">CBS2887</strain>
    </source>
</reference>
<dbReference type="SMART" id="SM01041">
    <property type="entry name" value="BRO1"/>
    <property type="match status" value="1"/>
</dbReference>
<feature type="compositionally biased region" description="Polar residues" evidence="7">
    <location>
        <begin position="881"/>
        <end position="939"/>
    </location>
</feature>
<evidence type="ECO:0000256" key="1">
    <source>
        <dbReference type="ARBA" id="ARBA00004177"/>
    </source>
</evidence>
<dbReference type="InterPro" id="IPR025304">
    <property type="entry name" value="ALIX_V_dom"/>
</dbReference>
<dbReference type="GO" id="GO:0005768">
    <property type="term" value="C:endosome"/>
    <property type="evidence" value="ECO:0007669"/>
    <property type="project" value="UniProtKB-SubCell"/>
</dbReference>